<gene>
    <name evidence="2" type="ORF">JW613_11040</name>
</gene>
<accession>A0ABS3XTW9</accession>
<sequence length="366" mass="38335">MLLGLGVLAGAGLGTWATGTWPFDKASYCWGAWQESDGDVPDFLDSDLDGYERTGKQSAAPRKGGRATCSVTLKEKSAAGDSSTQTGNPYGGSVQETDHQERVTAEVAPVPRGATDRRAWLRDFLDAESAPLPDGLPGLVGNRRAVFVLPEKCDTSDGRPTVVTVEGSSNSPLRSAAFVGSETQVAELLLSLANKAAGQAGCAPGEPFEVTSPLAAADADDDLSAQGRELCRIPGFRFDLDKNDRYKARIGAVRDDLQTCSVIDETDVRNPTSAALFVMVSRPRLAALFTGLAPDASPGKGWRGKGKVGDERGLLTVTCDGRPTVFYMELDGLLSAAADPGPRRVFAATADSVADRLGCAPVAPAS</sequence>
<evidence type="ECO:0000313" key="3">
    <source>
        <dbReference type="Proteomes" id="UP000721954"/>
    </source>
</evidence>
<evidence type="ECO:0000313" key="2">
    <source>
        <dbReference type="EMBL" id="MBO8198837.1"/>
    </source>
</evidence>
<organism evidence="2 3">
    <name type="scientific">Streptomyces smyrnaeus</name>
    <dbReference type="NCBI Taxonomy" id="1387713"/>
    <lineage>
        <taxon>Bacteria</taxon>
        <taxon>Bacillati</taxon>
        <taxon>Actinomycetota</taxon>
        <taxon>Actinomycetes</taxon>
        <taxon>Kitasatosporales</taxon>
        <taxon>Streptomycetaceae</taxon>
        <taxon>Streptomyces</taxon>
    </lineage>
</organism>
<proteinExistence type="predicted"/>
<reference evidence="2 3" key="1">
    <citation type="submission" date="2021-02" db="EMBL/GenBank/DDBJ databases">
        <title>Streptomyces spirodelae sp. nov., isolated from duckweed.</title>
        <authorList>
            <person name="Saimee Y."/>
            <person name="Duangmal K."/>
        </authorList>
    </citation>
    <scope>NUCLEOTIDE SEQUENCE [LARGE SCALE GENOMIC DNA]</scope>
    <source>
        <strain evidence="2 3">DSM 42105</strain>
    </source>
</reference>
<dbReference type="EMBL" id="JAFFZM010000005">
    <property type="protein sequence ID" value="MBO8198837.1"/>
    <property type="molecule type" value="Genomic_DNA"/>
</dbReference>
<feature type="region of interest" description="Disordered" evidence="1">
    <location>
        <begin position="73"/>
        <end position="103"/>
    </location>
</feature>
<dbReference type="Proteomes" id="UP000721954">
    <property type="component" value="Unassembled WGS sequence"/>
</dbReference>
<dbReference type="RefSeq" id="WP_209210597.1">
    <property type="nucleotide sequence ID" value="NZ_JAFFZM010000005.1"/>
</dbReference>
<protein>
    <recommendedName>
        <fullName evidence="4">DUF3558 domain-containing protein</fullName>
    </recommendedName>
</protein>
<comment type="caution">
    <text evidence="2">The sequence shown here is derived from an EMBL/GenBank/DDBJ whole genome shotgun (WGS) entry which is preliminary data.</text>
</comment>
<dbReference type="GeneID" id="96259145"/>
<evidence type="ECO:0000256" key="1">
    <source>
        <dbReference type="SAM" id="MobiDB-lite"/>
    </source>
</evidence>
<name>A0ABS3XTW9_9ACTN</name>
<evidence type="ECO:0008006" key="4">
    <source>
        <dbReference type="Google" id="ProtNLM"/>
    </source>
</evidence>
<keyword evidence="3" id="KW-1185">Reference proteome</keyword>